<reference evidence="3" key="1">
    <citation type="submission" date="2017-02" db="UniProtKB">
        <authorList>
            <consortium name="WormBaseParasite"/>
        </authorList>
    </citation>
    <scope>IDENTIFICATION</scope>
</reference>
<reference evidence="1 2" key="2">
    <citation type="submission" date="2018-10" db="EMBL/GenBank/DDBJ databases">
        <authorList>
            <consortium name="Pathogen Informatics"/>
        </authorList>
    </citation>
    <scope>NUCLEOTIDE SEQUENCE [LARGE SCALE GENOMIC DNA]</scope>
</reference>
<dbReference type="WBParaSite" id="EVEC_0000143301-mRNA-1">
    <property type="protein sequence ID" value="EVEC_0000143301-mRNA-1"/>
    <property type="gene ID" value="EVEC_0000143301"/>
</dbReference>
<dbReference type="SUPFAM" id="SSF53335">
    <property type="entry name" value="S-adenosyl-L-methionine-dependent methyltransferases"/>
    <property type="match status" value="1"/>
</dbReference>
<dbReference type="OrthoDB" id="428346at2759"/>
<organism evidence="3">
    <name type="scientific">Enterobius vermicularis</name>
    <name type="common">Human pinworm</name>
    <dbReference type="NCBI Taxonomy" id="51028"/>
    <lineage>
        <taxon>Eukaryota</taxon>
        <taxon>Metazoa</taxon>
        <taxon>Ecdysozoa</taxon>
        <taxon>Nematoda</taxon>
        <taxon>Chromadorea</taxon>
        <taxon>Rhabditida</taxon>
        <taxon>Spirurina</taxon>
        <taxon>Oxyuridomorpha</taxon>
        <taxon>Oxyuroidea</taxon>
        <taxon>Oxyuridae</taxon>
        <taxon>Enterobius</taxon>
    </lineage>
</organism>
<dbReference type="InterPro" id="IPR004951">
    <property type="entry name" value="DUF268_CAE_spp"/>
</dbReference>
<accession>A0A0N4UVG6</accession>
<evidence type="ECO:0000313" key="1">
    <source>
        <dbReference type="EMBL" id="VDD85998.1"/>
    </source>
</evidence>
<dbReference type="AlphaFoldDB" id="A0A0N4UVG6"/>
<protein>
    <submittedName>
        <fullName evidence="3">Methyltransf_11 domain-containing protein</fullName>
    </submittedName>
</protein>
<dbReference type="Proteomes" id="UP000274131">
    <property type="component" value="Unassembled WGS sequence"/>
</dbReference>
<gene>
    <name evidence="1" type="ORF">EVEC_LOCUS1141</name>
</gene>
<dbReference type="InterPro" id="IPR029063">
    <property type="entry name" value="SAM-dependent_MTases_sf"/>
</dbReference>
<keyword evidence="2" id="KW-1185">Reference proteome</keyword>
<dbReference type="EMBL" id="UXUI01007173">
    <property type="protein sequence ID" value="VDD85998.1"/>
    <property type="molecule type" value="Genomic_DNA"/>
</dbReference>
<evidence type="ECO:0000313" key="2">
    <source>
        <dbReference type="Proteomes" id="UP000274131"/>
    </source>
</evidence>
<dbReference type="Pfam" id="PF03269">
    <property type="entry name" value="DUF268"/>
    <property type="match status" value="1"/>
</dbReference>
<proteinExistence type="predicted"/>
<evidence type="ECO:0000313" key="3">
    <source>
        <dbReference type="WBParaSite" id="EVEC_0000143301-mRNA-1"/>
    </source>
</evidence>
<name>A0A0N4UVG6_ENTVE</name>
<sequence>RRQQQRKNFAAAVFFSTAYYNITGLSGVVVGSRSPWVEAICLRNGAKKVEFRYEGKFDFIISFSSIEHSGLGRYGDPLDPIGDIREMQKIWCLLKDNGLVFLGLPTGIDSIYFNVHRIYGEIRLPMMFEGFDLLDIFYGRNPNPINLCTQYFHVNCGSQYVYVLRKQKSS</sequence>